<evidence type="ECO:0000256" key="1">
    <source>
        <dbReference type="SAM" id="MobiDB-lite"/>
    </source>
</evidence>
<evidence type="ECO:0000313" key="3">
    <source>
        <dbReference type="Proteomes" id="UP000314294"/>
    </source>
</evidence>
<evidence type="ECO:0000313" key="2">
    <source>
        <dbReference type="EMBL" id="TNN73768.1"/>
    </source>
</evidence>
<feature type="compositionally biased region" description="Basic and acidic residues" evidence="1">
    <location>
        <begin position="1"/>
        <end position="23"/>
    </location>
</feature>
<dbReference type="EMBL" id="SRLO01000121">
    <property type="protein sequence ID" value="TNN73768.1"/>
    <property type="molecule type" value="Genomic_DNA"/>
</dbReference>
<accession>A0A4Z2I743</accession>
<proteinExistence type="predicted"/>
<keyword evidence="3" id="KW-1185">Reference proteome</keyword>
<feature type="region of interest" description="Disordered" evidence="1">
    <location>
        <begin position="54"/>
        <end position="75"/>
    </location>
</feature>
<reference evidence="2 3" key="1">
    <citation type="submission" date="2019-03" db="EMBL/GenBank/DDBJ databases">
        <title>First draft genome of Liparis tanakae, snailfish: a comprehensive survey of snailfish specific genes.</title>
        <authorList>
            <person name="Kim W."/>
            <person name="Song I."/>
            <person name="Jeong J.-H."/>
            <person name="Kim D."/>
            <person name="Kim S."/>
            <person name="Ryu S."/>
            <person name="Song J.Y."/>
            <person name="Lee S.K."/>
        </authorList>
    </citation>
    <scope>NUCLEOTIDE SEQUENCE [LARGE SCALE GENOMIC DNA]</scope>
    <source>
        <tissue evidence="2">Muscle</tissue>
    </source>
</reference>
<dbReference type="AlphaFoldDB" id="A0A4Z2I743"/>
<gene>
    <name evidence="2" type="ORF">EYF80_015976</name>
</gene>
<feature type="region of interest" description="Disordered" evidence="1">
    <location>
        <begin position="1"/>
        <end position="31"/>
    </location>
</feature>
<sequence>MSPKSLEDKSKFNDTDIKKESKNRQSRRVVQGRRHVGMAGLHVDDVHLEVDTDSAGIKGRPRRPRPLADGAELVY</sequence>
<dbReference type="Proteomes" id="UP000314294">
    <property type="component" value="Unassembled WGS sequence"/>
</dbReference>
<name>A0A4Z2I743_9TELE</name>
<organism evidence="2 3">
    <name type="scientific">Liparis tanakae</name>
    <name type="common">Tanaka's snailfish</name>
    <dbReference type="NCBI Taxonomy" id="230148"/>
    <lineage>
        <taxon>Eukaryota</taxon>
        <taxon>Metazoa</taxon>
        <taxon>Chordata</taxon>
        <taxon>Craniata</taxon>
        <taxon>Vertebrata</taxon>
        <taxon>Euteleostomi</taxon>
        <taxon>Actinopterygii</taxon>
        <taxon>Neopterygii</taxon>
        <taxon>Teleostei</taxon>
        <taxon>Neoteleostei</taxon>
        <taxon>Acanthomorphata</taxon>
        <taxon>Eupercaria</taxon>
        <taxon>Perciformes</taxon>
        <taxon>Cottioidei</taxon>
        <taxon>Cottales</taxon>
        <taxon>Liparidae</taxon>
        <taxon>Liparis</taxon>
    </lineage>
</organism>
<comment type="caution">
    <text evidence="2">The sequence shown here is derived from an EMBL/GenBank/DDBJ whole genome shotgun (WGS) entry which is preliminary data.</text>
</comment>
<protein>
    <submittedName>
        <fullName evidence="2">Uncharacterized protein</fullName>
    </submittedName>
</protein>